<evidence type="ECO:0000259" key="2">
    <source>
        <dbReference type="Pfam" id="PF05876"/>
    </source>
</evidence>
<dbReference type="InterPro" id="IPR046454">
    <property type="entry name" value="GpA_endonuclease"/>
</dbReference>
<dbReference type="GO" id="GO:0016887">
    <property type="term" value="F:ATP hydrolysis activity"/>
    <property type="evidence" value="ECO:0007669"/>
    <property type="project" value="InterPro"/>
</dbReference>
<dbReference type="Pfam" id="PF20454">
    <property type="entry name" value="GpA_nuclease"/>
    <property type="match status" value="1"/>
</dbReference>
<proteinExistence type="predicted"/>
<protein>
    <submittedName>
        <fullName evidence="4">Uncharacterized protein</fullName>
    </submittedName>
</protein>
<dbReference type="Pfam" id="PF05876">
    <property type="entry name" value="GpA_ATPase"/>
    <property type="match status" value="1"/>
</dbReference>
<evidence type="ECO:0000256" key="1">
    <source>
        <dbReference type="SAM" id="MobiDB-lite"/>
    </source>
</evidence>
<comment type="caution">
    <text evidence="4">The sequence shown here is derived from an EMBL/GenBank/DDBJ whole genome shotgun (WGS) entry which is preliminary data.</text>
</comment>
<organism evidence="4">
    <name type="scientific">Geobacter metallireducens</name>
    <dbReference type="NCBI Taxonomy" id="28232"/>
    <lineage>
        <taxon>Bacteria</taxon>
        <taxon>Pseudomonadati</taxon>
        <taxon>Thermodesulfobacteriota</taxon>
        <taxon>Desulfuromonadia</taxon>
        <taxon>Geobacterales</taxon>
        <taxon>Geobacteraceae</taxon>
        <taxon>Geobacter</taxon>
    </lineage>
</organism>
<evidence type="ECO:0000313" key="4">
    <source>
        <dbReference type="EMBL" id="HEN41648.1"/>
    </source>
</evidence>
<name>A0A831U048_GEOME</name>
<reference evidence="4" key="1">
    <citation type="journal article" date="2020" name="mSystems">
        <title>Genome- and Community-Level Interaction Insights into Carbon Utilization and Element Cycling Functions of Hydrothermarchaeota in Hydrothermal Sediment.</title>
        <authorList>
            <person name="Zhou Z."/>
            <person name="Liu Y."/>
            <person name="Xu W."/>
            <person name="Pan J."/>
            <person name="Luo Z.H."/>
            <person name="Li M."/>
        </authorList>
    </citation>
    <scope>NUCLEOTIDE SEQUENCE [LARGE SCALE GENOMIC DNA]</scope>
    <source>
        <strain evidence="4">SpSt-349</strain>
    </source>
</reference>
<sequence length="636" mass="71866">MIYALRPAEIRILKKREQLPTSRWAEQNRVLRKGPKPGPWRNHRNPAMAGVMDALCQPWVRVLVLMKGIQTGGSDGIYNFLGREADYSTGADNALVVLADEKSVKKHARKRIIPMIEDSASLAAIKSPNPDDTTIYSIRLQTGFTIEIGWSTSQVSLASDSYRIVILDELDKYKSIVNAKEAEGRTNTYEDLGKKLIKISSPGEEDGPISKAMEECDVIHDYIAYCPDCGGGQIMTWDQFRWPGQQTLDGGTAADPRAIRRDRLGWYQCEHCDSRWDDLKRNRAVAAGEWRPRTPVARPYAVGFHFPSWLSPFVSISTIIAEHLEAKDSPEALRAWYNNRAGLPFSGVAADEITAAEELFRRRYQWWPDGAPWRVPARACLLTAAVDIQDNRLEVKVMAWARGFENWTISKHLIPGSPAEDAVWEQLDEYLLRDWLHESGARLRIATVAVDTGGHHTQAAYRFLRCRLGRRVYGIKGASDSDAPLCRWSMPSRKQRRQVPLLFVGTVAAKNDLHAWMKKEDPGPGFMHFPVDLPFEAFQQLCSERPLDQRDKHGKKRRYWVKKSAGARNEDLDLTVYNYAVVSYLNPNWDKLEANLGAQARATLGEEEAAPQPSAAGRKRKAIRKRKTGYASKLKG</sequence>
<accession>A0A831U048</accession>
<dbReference type="InterPro" id="IPR046453">
    <property type="entry name" value="GpA_ATPase"/>
</dbReference>
<feature type="domain" description="Phage terminase large subunit GpA ATPase" evidence="2">
    <location>
        <begin position="36"/>
        <end position="290"/>
    </location>
</feature>
<feature type="region of interest" description="Disordered" evidence="1">
    <location>
        <begin position="604"/>
        <end position="636"/>
    </location>
</feature>
<dbReference type="Gene3D" id="3.40.50.300">
    <property type="entry name" value="P-loop containing nucleotide triphosphate hydrolases"/>
    <property type="match status" value="1"/>
</dbReference>
<evidence type="ECO:0000259" key="3">
    <source>
        <dbReference type="Pfam" id="PF20454"/>
    </source>
</evidence>
<gene>
    <name evidence="4" type="ORF">ENQ87_04600</name>
</gene>
<dbReference type="GO" id="GO:0004519">
    <property type="term" value="F:endonuclease activity"/>
    <property type="evidence" value="ECO:0007669"/>
    <property type="project" value="InterPro"/>
</dbReference>
<feature type="compositionally biased region" description="Basic residues" evidence="1">
    <location>
        <begin position="617"/>
        <end position="636"/>
    </location>
</feature>
<dbReference type="EMBL" id="DSOV01000016">
    <property type="protein sequence ID" value="HEN41648.1"/>
    <property type="molecule type" value="Genomic_DNA"/>
</dbReference>
<dbReference type="InterPro" id="IPR027417">
    <property type="entry name" value="P-loop_NTPase"/>
</dbReference>
<feature type="domain" description="Terminase large subunit GpA endonuclease" evidence="3">
    <location>
        <begin position="302"/>
        <end position="588"/>
    </location>
</feature>
<dbReference type="AlphaFoldDB" id="A0A831U048"/>